<evidence type="ECO:0000313" key="6">
    <source>
        <dbReference type="EMBL" id="GAA3638237.1"/>
    </source>
</evidence>
<organism evidence="6 7">
    <name type="scientific">Microbacterium awajiense</name>
    <dbReference type="NCBI Taxonomy" id="415214"/>
    <lineage>
        <taxon>Bacteria</taxon>
        <taxon>Bacillati</taxon>
        <taxon>Actinomycetota</taxon>
        <taxon>Actinomycetes</taxon>
        <taxon>Micrococcales</taxon>
        <taxon>Microbacteriaceae</taxon>
        <taxon>Microbacterium</taxon>
    </lineage>
</organism>
<protein>
    <submittedName>
        <fullName evidence="6">LacI family DNA-binding transcriptional regulator</fullName>
    </submittedName>
</protein>
<evidence type="ECO:0000259" key="5">
    <source>
        <dbReference type="PROSITE" id="PS50943"/>
    </source>
</evidence>
<keyword evidence="7" id="KW-1185">Reference proteome</keyword>
<reference evidence="7" key="1">
    <citation type="journal article" date="2019" name="Int. J. Syst. Evol. Microbiol.">
        <title>The Global Catalogue of Microorganisms (GCM) 10K type strain sequencing project: providing services to taxonomists for standard genome sequencing and annotation.</title>
        <authorList>
            <consortium name="The Broad Institute Genomics Platform"/>
            <consortium name="The Broad Institute Genome Sequencing Center for Infectious Disease"/>
            <person name="Wu L."/>
            <person name="Ma J."/>
        </authorList>
    </citation>
    <scope>NUCLEOTIDE SEQUENCE [LARGE SCALE GENOMIC DNA]</scope>
    <source>
        <strain evidence="7">JCM 16544</strain>
    </source>
</reference>
<dbReference type="Proteomes" id="UP001501697">
    <property type="component" value="Unassembled WGS sequence"/>
</dbReference>
<dbReference type="SUPFAM" id="SSF53822">
    <property type="entry name" value="Periplasmic binding protein-like I"/>
    <property type="match status" value="1"/>
</dbReference>
<accession>A0ABP7ARI5</accession>
<dbReference type="SMART" id="SM00354">
    <property type="entry name" value="HTH_LACI"/>
    <property type="match status" value="1"/>
</dbReference>
<dbReference type="Gene3D" id="3.40.50.2300">
    <property type="match status" value="2"/>
</dbReference>
<keyword evidence="2 6" id="KW-0238">DNA-binding</keyword>
<evidence type="ECO:0000256" key="2">
    <source>
        <dbReference type="ARBA" id="ARBA00023125"/>
    </source>
</evidence>
<dbReference type="PROSITE" id="PS00356">
    <property type="entry name" value="HTH_LACI_1"/>
    <property type="match status" value="1"/>
</dbReference>
<comment type="caution">
    <text evidence="6">The sequence shown here is derived from an EMBL/GenBank/DDBJ whole genome shotgun (WGS) entry which is preliminary data.</text>
</comment>
<name>A0ABP7ARI5_9MICO</name>
<dbReference type="Pfam" id="PF13377">
    <property type="entry name" value="Peripla_BP_3"/>
    <property type="match status" value="1"/>
</dbReference>
<dbReference type="SUPFAM" id="SSF47413">
    <property type="entry name" value="lambda repressor-like DNA-binding domains"/>
    <property type="match status" value="1"/>
</dbReference>
<feature type="domain" description="HTH cro/C1-type" evidence="5">
    <location>
        <begin position="9"/>
        <end position="50"/>
    </location>
</feature>
<dbReference type="Gene3D" id="1.10.260.40">
    <property type="entry name" value="lambda repressor-like DNA-binding domains"/>
    <property type="match status" value="1"/>
</dbReference>
<evidence type="ECO:0000313" key="7">
    <source>
        <dbReference type="Proteomes" id="UP001501697"/>
    </source>
</evidence>
<sequence length="343" mass="36768">MSRARVHIRDVARAAGVSVGTVSNVLNGRTSVKPELAARVRAAMRDLDYVPNSHARQLSSGASRTLGLLVLSNYDSFFNTLAEASEDAAEKAGYSVLLGASSQRAARETRYLDLFEEQRVGGIMLAPIDGVTPRMRAIRANGTPIVLLGVPDAGDDFSVVQSDAEHGGYIAVRHLLDQGRRDILVAGGPIHQVRGRVDGAARAVAESPGARMEYLSTITLTIDEGRRVGARVLSTPPDRRPDAIFAANDLLAIGLMHEITTAGGIRVPEELSLIGHDDIEFAATAQVPLTTVRQPVERMAEAAVELTVAEIAAGPEREQVRRVYSPELIVRHTSLPTSLAAHR</sequence>
<dbReference type="CDD" id="cd01392">
    <property type="entry name" value="HTH_LacI"/>
    <property type="match status" value="1"/>
</dbReference>
<keyword evidence="3" id="KW-0804">Transcription</keyword>
<feature type="domain" description="HTH lacI-type" evidence="4">
    <location>
        <begin position="6"/>
        <end position="60"/>
    </location>
</feature>
<dbReference type="PANTHER" id="PTHR30146">
    <property type="entry name" value="LACI-RELATED TRANSCRIPTIONAL REPRESSOR"/>
    <property type="match status" value="1"/>
</dbReference>
<evidence type="ECO:0000259" key="4">
    <source>
        <dbReference type="PROSITE" id="PS50932"/>
    </source>
</evidence>
<dbReference type="GO" id="GO:0003677">
    <property type="term" value="F:DNA binding"/>
    <property type="evidence" value="ECO:0007669"/>
    <property type="project" value="UniProtKB-KW"/>
</dbReference>
<dbReference type="EMBL" id="BAAAYU010000005">
    <property type="protein sequence ID" value="GAA3638237.1"/>
    <property type="molecule type" value="Genomic_DNA"/>
</dbReference>
<evidence type="ECO:0000256" key="1">
    <source>
        <dbReference type="ARBA" id="ARBA00023015"/>
    </source>
</evidence>
<evidence type="ECO:0000256" key="3">
    <source>
        <dbReference type="ARBA" id="ARBA00023163"/>
    </source>
</evidence>
<dbReference type="InterPro" id="IPR010982">
    <property type="entry name" value="Lambda_DNA-bd_dom_sf"/>
</dbReference>
<dbReference type="InterPro" id="IPR000843">
    <property type="entry name" value="HTH_LacI"/>
</dbReference>
<keyword evidence="1" id="KW-0805">Transcription regulation</keyword>
<dbReference type="PROSITE" id="PS50943">
    <property type="entry name" value="HTH_CROC1"/>
    <property type="match status" value="1"/>
</dbReference>
<dbReference type="InterPro" id="IPR028082">
    <property type="entry name" value="Peripla_BP_I"/>
</dbReference>
<dbReference type="PANTHER" id="PTHR30146:SF109">
    <property type="entry name" value="HTH-TYPE TRANSCRIPTIONAL REGULATOR GALS"/>
    <property type="match status" value="1"/>
</dbReference>
<dbReference type="Pfam" id="PF00356">
    <property type="entry name" value="LacI"/>
    <property type="match status" value="1"/>
</dbReference>
<dbReference type="InterPro" id="IPR001387">
    <property type="entry name" value="Cro/C1-type_HTH"/>
</dbReference>
<dbReference type="InterPro" id="IPR046335">
    <property type="entry name" value="LacI/GalR-like_sensor"/>
</dbReference>
<proteinExistence type="predicted"/>
<gene>
    <name evidence="6" type="ORF">GCM10022200_22050</name>
</gene>
<dbReference type="RefSeq" id="WP_344738497.1">
    <property type="nucleotide sequence ID" value="NZ_BAAAYU010000005.1"/>
</dbReference>
<dbReference type="PROSITE" id="PS50932">
    <property type="entry name" value="HTH_LACI_2"/>
    <property type="match status" value="1"/>
</dbReference>